<dbReference type="AlphaFoldDB" id="A0A3Q2C7Q0"/>
<dbReference type="SUPFAM" id="SSF52540">
    <property type="entry name" value="P-loop containing nucleoside triphosphate hydrolases"/>
    <property type="match status" value="1"/>
</dbReference>
<dbReference type="GO" id="GO:0001517">
    <property type="term" value="F:N-acetylglucosamine 6-O-sulfotransferase activity"/>
    <property type="evidence" value="ECO:0007669"/>
    <property type="project" value="TreeGrafter"/>
</dbReference>
<name>A0A3Q2C7Q0_CYPVA</name>
<proteinExistence type="inferred from homology"/>
<protein>
    <recommendedName>
        <fullName evidence="1">Sulfotransferase</fullName>
        <ecNumber evidence="1">2.8.2.-</ecNumber>
    </recommendedName>
</protein>
<dbReference type="PANTHER" id="PTHR10704">
    <property type="entry name" value="CARBOHYDRATE SULFOTRANSFERASE"/>
    <property type="match status" value="1"/>
</dbReference>
<comment type="similarity">
    <text evidence="1">Belongs to the sulfotransferase 1 family.</text>
</comment>
<dbReference type="EC" id="2.8.2.-" evidence="1"/>
<organism evidence="3 4">
    <name type="scientific">Cyprinodon variegatus</name>
    <name type="common">Sheepshead minnow</name>
    <dbReference type="NCBI Taxonomy" id="28743"/>
    <lineage>
        <taxon>Eukaryota</taxon>
        <taxon>Metazoa</taxon>
        <taxon>Chordata</taxon>
        <taxon>Craniata</taxon>
        <taxon>Vertebrata</taxon>
        <taxon>Euteleostomi</taxon>
        <taxon>Actinopterygii</taxon>
        <taxon>Neopterygii</taxon>
        <taxon>Teleostei</taxon>
        <taxon>Neoteleostei</taxon>
        <taxon>Acanthomorphata</taxon>
        <taxon>Ovalentaria</taxon>
        <taxon>Atherinomorphae</taxon>
        <taxon>Cyprinodontiformes</taxon>
        <taxon>Cyprinodontidae</taxon>
        <taxon>Cyprinodon</taxon>
    </lineage>
</organism>
<sequence length="394" mass="45983">EQCLYKFIFINFLIRVVYKGLQWQPPFSPLYNNTSLPKEQRNLLEMMISSQPANRGNNSSYTNILIMTSTRTGSSFVGNIFNHHGETMFYLFEPLWHVSKSRKANRTLLEELYRNVLWTLFRCDFSLLELFIDPPPKKHVTSSLYHRDSSRALCETPVCTRINVCLIEEGDPHCGPLNLTLASESCLSRKHHVIKTVRLQQLDLLQPLIEDPDLQLKIIQLVRDPRAIVASRMVAFSTYNKWKYWAQHGKVPEDDEGMKGIREYCSHLQFNAKLGLSRPTWLKSHYMLVRYEDITQQPLKKAEEMYNFTGIPFNSQVREWILNNTQKSDNNIYSSQRNSSEQADKWRKKFPFKLAQVVQQVCEPAMKLFGYKLVSNQETLANLSISLTEEKVFN</sequence>
<dbReference type="PANTHER" id="PTHR10704:SF73">
    <property type="entry name" value="SULFOTRANSFERASE"/>
    <property type="match status" value="1"/>
</dbReference>
<evidence type="ECO:0000313" key="4">
    <source>
        <dbReference type="Proteomes" id="UP000265020"/>
    </source>
</evidence>
<evidence type="ECO:0000313" key="3">
    <source>
        <dbReference type="Ensembl" id="ENSCVAP00000000683.1"/>
    </source>
</evidence>
<keyword evidence="4" id="KW-1185">Reference proteome</keyword>
<dbReference type="GO" id="GO:0008459">
    <property type="term" value="F:chondroitin 6-sulfotransferase activity"/>
    <property type="evidence" value="ECO:0007669"/>
    <property type="project" value="TreeGrafter"/>
</dbReference>
<dbReference type="Proteomes" id="UP000265020">
    <property type="component" value="Unassembled WGS sequence"/>
</dbReference>
<dbReference type="Gene3D" id="3.40.50.300">
    <property type="entry name" value="P-loop containing nucleotide triphosphate hydrolases"/>
    <property type="match status" value="1"/>
</dbReference>
<evidence type="ECO:0000256" key="1">
    <source>
        <dbReference type="RuleBase" id="RU361155"/>
    </source>
</evidence>
<dbReference type="GO" id="GO:0006044">
    <property type="term" value="P:N-acetylglucosamine metabolic process"/>
    <property type="evidence" value="ECO:0007669"/>
    <property type="project" value="TreeGrafter"/>
</dbReference>
<evidence type="ECO:0000259" key="2">
    <source>
        <dbReference type="Pfam" id="PF00685"/>
    </source>
</evidence>
<dbReference type="Ensembl" id="ENSCVAT00000014666.1">
    <property type="protein sequence ID" value="ENSCVAP00000000683.1"/>
    <property type="gene ID" value="ENSCVAG00000001620.1"/>
</dbReference>
<dbReference type="Pfam" id="PF00685">
    <property type="entry name" value="Sulfotransfer_1"/>
    <property type="match status" value="1"/>
</dbReference>
<dbReference type="InterPro" id="IPR027417">
    <property type="entry name" value="P-loop_NTPase"/>
</dbReference>
<keyword evidence="1" id="KW-0808">Transferase</keyword>
<reference evidence="3" key="2">
    <citation type="submission" date="2025-09" db="UniProtKB">
        <authorList>
            <consortium name="Ensembl"/>
        </authorList>
    </citation>
    <scope>IDENTIFICATION</scope>
</reference>
<dbReference type="OMA" id="VFLMIQT"/>
<dbReference type="GeneTree" id="ENSGT00940000161045"/>
<dbReference type="GO" id="GO:0006790">
    <property type="term" value="P:sulfur compound metabolic process"/>
    <property type="evidence" value="ECO:0007669"/>
    <property type="project" value="TreeGrafter"/>
</dbReference>
<dbReference type="InterPro" id="IPR051135">
    <property type="entry name" value="Gal/GlcNAc/GalNAc_ST"/>
</dbReference>
<reference evidence="3" key="1">
    <citation type="submission" date="2025-08" db="UniProtKB">
        <authorList>
            <consortium name="Ensembl"/>
        </authorList>
    </citation>
    <scope>IDENTIFICATION</scope>
</reference>
<feature type="domain" description="Sulfotransferase" evidence="2">
    <location>
        <begin position="62"/>
        <end position="370"/>
    </location>
</feature>
<dbReference type="InterPro" id="IPR000863">
    <property type="entry name" value="Sulfotransferase_dom"/>
</dbReference>
<accession>A0A3Q2C7Q0</accession>